<proteinExistence type="predicted"/>
<accession>A0A1Y2F0A5</accession>
<organism evidence="3 4">
    <name type="scientific">Leucosporidium creatinivorum</name>
    <dbReference type="NCBI Taxonomy" id="106004"/>
    <lineage>
        <taxon>Eukaryota</taxon>
        <taxon>Fungi</taxon>
        <taxon>Dikarya</taxon>
        <taxon>Basidiomycota</taxon>
        <taxon>Pucciniomycotina</taxon>
        <taxon>Microbotryomycetes</taxon>
        <taxon>Leucosporidiales</taxon>
        <taxon>Leucosporidium</taxon>
    </lineage>
</organism>
<dbReference type="AlphaFoldDB" id="A0A1Y2F0A5"/>
<dbReference type="EMBL" id="MCGR01000032">
    <property type="protein sequence ID" value="ORY77270.1"/>
    <property type="molecule type" value="Genomic_DNA"/>
</dbReference>
<dbReference type="STRING" id="106004.A0A1Y2F0A5"/>
<evidence type="ECO:0000259" key="2">
    <source>
        <dbReference type="PROSITE" id="PS50174"/>
    </source>
</evidence>
<feature type="compositionally biased region" description="Polar residues" evidence="1">
    <location>
        <begin position="1"/>
        <end position="10"/>
    </location>
</feature>
<feature type="domain" description="G-patch" evidence="2">
    <location>
        <begin position="220"/>
        <end position="273"/>
    </location>
</feature>
<feature type="compositionally biased region" description="Pro residues" evidence="1">
    <location>
        <begin position="138"/>
        <end position="153"/>
    </location>
</feature>
<feature type="region of interest" description="Disordered" evidence="1">
    <location>
        <begin position="1"/>
        <end position="22"/>
    </location>
</feature>
<dbReference type="InterPro" id="IPR000467">
    <property type="entry name" value="G_patch_dom"/>
</dbReference>
<dbReference type="Pfam" id="PF01585">
    <property type="entry name" value="G-patch"/>
    <property type="match status" value="1"/>
</dbReference>
<evidence type="ECO:0000313" key="3">
    <source>
        <dbReference type="EMBL" id="ORY77270.1"/>
    </source>
</evidence>
<feature type="compositionally biased region" description="Basic and acidic residues" evidence="1">
    <location>
        <begin position="301"/>
        <end position="313"/>
    </location>
</feature>
<dbReference type="PROSITE" id="PS50174">
    <property type="entry name" value="G_PATCH"/>
    <property type="match status" value="1"/>
</dbReference>
<dbReference type="InParanoid" id="A0A1Y2F0A5"/>
<dbReference type="GO" id="GO:0003676">
    <property type="term" value="F:nucleic acid binding"/>
    <property type="evidence" value="ECO:0007669"/>
    <property type="project" value="InterPro"/>
</dbReference>
<comment type="caution">
    <text evidence="3">The sequence shown here is derived from an EMBL/GenBank/DDBJ whole genome shotgun (WGS) entry which is preliminary data.</text>
</comment>
<feature type="region of interest" description="Disordered" evidence="1">
    <location>
        <begin position="265"/>
        <end position="319"/>
    </location>
</feature>
<feature type="compositionally biased region" description="Acidic residues" evidence="1">
    <location>
        <begin position="160"/>
        <end position="169"/>
    </location>
</feature>
<feature type="region of interest" description="Disordered" evidence="1">
    <location>
        <begin position="95"/>
        <end position="204"/>
    </location>
</feature>
<feature type="compositionally biased region" description="Basic and acidic residues" evidence="1">
    <location>
        <begin position="98"/>
        <end position="121"/>
    </location>
</feature>
<feature type="compositionally biased region" description="Basic residues" evidence="1">
    <location>
        <begin position="184"/>
        <end position="194"/>
    </location>
</feature>
<dbReference type="Proteomes" id="UP000193467">
    <property type="component" value="Unassembled WGS sequence"/>
</dbReference>
<name>A0A1Y2F0A5_9BASI</name>
<evidence type="ECO:0000313" key="4">
    <source>
        <dbReference type="Proteomes" id="UP000193467"/>
    </source>
</evidence>
<gene>
    <name evidence="3" type="ORF">BCR35DRAFT_305578</name>
</gene>
<feature type="compositionally biased region" description="Basic and acidic residues" evidence="1">
    <location>
        <begin position="272"/>
        <end position="293"/>
    </location>
</feature>
<feature type="region of interest" description="Disordered" evidence="1">
    <location>
        <begin position="43"/>
        <end position="77"/>
    </location>
</feature>
<sequence>MAEASSSSAPQPGFRGFSPPAWIFSYPQQQPEAQIVEAAAHFLPTPLPPPQPARRYGLGSRLDLGEGEDDEFTAYGPQLRRKGNVRFVKAKGLGAVDAGDKGGKGKERDVGAEDAPKDKGNSVRGLYESIVGLQPTPAATPTPPRRPTPPPPDVDLTLDSGEDSDDDLIVLDPATGLPAPPPPRIKRLRPKRRPPSAIHDLLPADLTNPHVPPIHYGIKPSNIGWRMLAKQGWVEGQCLGPAEAEEREGTVKRLKVPLQGVEKWWEGQGPKKTREEREEERRRQERIEKERRGRGSRGMTKQHEREGRERKEMIAYMNR</sequence>
<keyword evidence="4" id="KW-1185">Reference proteome</keyword>
<dbReference type="OrthoDB" id="2538319at2759"/>
<evidence type="ECO:0000256" key="1">
    <source>
        <dbReference type="SAM" id="MobiDB-lite"/>
    </source>
</evidence>
<protein>
    <recommendedName>
        <fullName evidence="2">G-patch domain-containing protein</fullName>
    </recommendedName>
</protein>
<reference evidence="3 4" key="1">
    <citation type="submission" date="2016-07" db="EMBL/GenBank/DDBJ databases">
        <title>Pervasive Adenine N6-methylation of Active Genes in Fungi.</title>
        <authorList>
            <consortium name="DOE Joint Genome Institute"/>
            <person name="Mondo S.J."/>
            <person name="Dannebaum R.O."/>
            <person name="Kuo R.C."/>
            <person name="Labutti K."/>
            <person name="Haridas S."/>
            <person name="Kuo A."/>
            <person name="Salamov A."/>
            <person name="Ahrendt S.R."/>
            <person name="Lipzen A."/>
            <person name="Sullivan W."/>
            <person name="Andreopoulos W.B."/>
            <person name="Clum A."/>
            <person name="Lindquist E."/>
            <person name="Daum C."/>
            <person name="Ramamoorthy G.K."/>
            <person name="Gryganskyi A."/>
            <person name="Culley D."/>
            <person name="Magnuson J.K."/>
            <person name="James T.Y."/>
            <person name="O'Malley M.A."/>
            <person name="Stajich J.E."/>
            <person name="Spatafora J.W."/>
            <person name="Visel A."/>
            <person name="Grigoriev I.V."/>
        </authorList>
    </citation>
    <scope>NUCLEOTIDE SEQUENCE [LARGE SCALE GENOMIC DNA]</scope>
    <source>
        <strain evidence="3 4">62-1032</strain>
    </source>
</reference>